<dbReference type="EMBL" id="FRXO01000001">
    <property type="protein sequence ID" value="SHO60961.1"/>
    <property type="molecule type" value="Genomic_DNA"/>
</dbReference>
<proteinExistence type="predicted"/>
<dbReference type="STRING" id="1123029.SAMN02745172_00472"/>
<dbReference type="Proteomes" id="UP000186406">
    <property type="component" value="Unassembled WGS sequence"/>
</dbReference>
<reference evidence="3 4" key="1">
    <citation type="submission" date="2016-12" db="EMBL/GenBank/DDBJ databases">
        <authorList>
            <person name="Song W.-J."/>
            <person name="Kurnit D.M."/>
        </authorList>
    </citation>
    <scope>NUCLEOTIDE SEQUENCE [LARGE SCALE GENOMIC DNA]</scope>
    <source>
        <strain evidence="3 4">DSM 19599</strain>
    </source>
</reference>
<dbReference type="InterPro" id="IPR024403">
    <property type="entry name" value="DHOase_cat"/>
</dbReference>
<dbReference type="GO" id="GO:0005737">
    <property type="term" value="C:cytoplasm"/>
    <property type="evidence" value="ECO:0007669"/>
    <property type="project" value="TreeGrafter"/>
</dbReference>
<dbReference type="GO" id="GO:0004151">
    <property type="term" value="F:dihydroorotase activity"/>
    <property type="evidence" value="ECO:0007669"/>
    <property type="project" value="InterPro"/>
</dbReference>
<dbReference type="NCBIfam" id="NF006558">
    <property type="entry name" value="PRK09059.1"/>
    <property type="match status" value="1"/>
</dbReference>
<dbReference type="AlphaFoldDB" id="A0A1M7Z7T7"/>
<dbReference type="NCBIfam" id="TIGR00857">
    <property type="entry name" value="pyrC_multi"/>
    <property type="match status" value="1"/>
</dbReference>
<evidence type="ECO:0000259" key="2">
    <source>
        <dbReference type="Pfam" id="PF12890"/>
    </source>
</evidence>
<dbReference type="SUPFAM" id="SSF51338">
    <property type="entry name" value="Composite domain of metallo-dependent hydrolases"/>
    <property type="match status" value="1"/>
</dbReference>
<protein>
    <submittedName>
        <fullName evidence="3">Dihydroorotase</fullName>
    </submittedName>
</protein>
<dbReference type="Pfam" id="PF12890">
    <property type="entry name" value="DHOase"/>
    <property type="match status" value="1"/>
</dbReference>
<evidence type="ECO:0000313" key="3">
    <source>
        <dbReference type="EMBL" id="SHO60961.1"/>
    </source>
</evidence>
<dbReference type="GO" id="GO:0006221">
    <property type="term" value="P:pyrimidine nucleotide biosynthetic process"/>
    <property type="evidence" value="ECO:0007669"/>
    <property type="project" value="UniProtKB-KW"/>
</dbReference>
<organism evidence="3 4">
    <name type="scientific">Pseudoxanthobacter soli DSM 19599</name>
    <dbReference type="NCBI Taxonomy" id="1123029"/>
    <lineage>
        <taxon>Bacteria</taxon>
        <taxon>Pseudomonadati</taxon>
        <taxon>Pseudomonadota</taxon>
        <taxon>Alphaproteobacteria</taxon>
        <taxon>Hyphomicrobiales</taxon>
        <taxon>Segnochrobactraceae</taxon>
        <taxon>Pseudoxanthobacter</taxon>
    </lineage>
</organism>
<dbReference type="InterPro" id="IPR050138">
    <property type="entry name" value="DHOase/Allantoinase_Hydrolase"/>
</dbReference>
<accession>A0A1M7Z7T7</accession>
<dbReference type="Gene3D" id="3.20.20.140">
    <property type="entry name" value="Metal-dependent hydrolases"/>
    <property type="match status" value="1"/>
</dbReference>
<dbReference type="InterPro" id="IPR032466">
    <property type="entry name" value="Metal_Hydrolase"/>
</dbReference>
<sequence>MPAPWHSPTAARDGWTRSNRAEARRPLVIADARIVDPAAGLDAVGAIHVVDGRITAIGPQAASLPAPDGAEIVDGSGLVAAPGLVDMLVYVGEPGHEHRETLATASQAAAAGGVTTIVTMPDTDPVIDDPALVDFVLRRARDTAIVNVHPMAALTKGLEGRETTEIGLLGEAGAVAFTNGRRPIVSSRVMRRALTYGRDFGALIVNRPEDPELVGSGVMNEGETASRLGLSGIPREAEVIALERDLRLVALTGGRYHAALVSCAASVEAIRAAKAAGLDVTAATSTAHLALNERDIGAYRTFVKLSPPLRSEEDRLAVVAAVADGTIDIVVSNHDPQDVETKRHPFAEAADGAIGLETLLAGGLRLVHNGLVPLPRLIEVLSTAPARRLGLDAGTLMQGSPADIVLFDPGAPWILEETSIVSRSKNTPFEGARFQGKVVATFVGGEPTFVSPALRTTHHL</sequence>
<dbReference type="GO" id="GO:0004038">
    <property type="term" value="F:allantoinase activity"/>
    <property type="evidence" value="ECO:0007669"/>
    <property type="project" value="TreeGrafter"/>
</dbReference>
<feature type="domain" description="Dihydroorotase catalytic" evidence="2">
    <location>
        <begin position="79"/>
        <end position="263"/>
    </location>
</feature>
<keyword evidence="1" id="KW-0665">Pyrimidine biosynthesis</keyword>
<dbReference type="GO" id="GO:0006145">
    <property type="term" value="P:purine nucleobase catabolic process"/>
    <property type="evidence" value="ECO:0007669"/>
    <property type="project" value="TreeGrafter"/>
</dbReference>
<dbReference type="GO" id="GO:0046872">
    <property type="term" value="F:metal ion binding"/>
    <property type="evidence" value="ECO:0007669"/>
    <property type="project" value="InterPro"/>
</dbReference>
<evidence type="ECO:0000313" key="4">
    <source>
        <dbReference type="Proteomes" id="UP000186406"/>
    </source>
</evidence>
<keyword evidence="4" id="KW-1185">Reference proteome</keyword>
<dbReference type="Gene3D" id="2.30.40.10">
    <property type="entry name" value="Urease, subunit C, domain 1"/>
    <property type="match status" value="1"/>
</dbReference>
<gene>
    <name evidence="3" type="ORF">SAMN02745172_00472</name>
</gene>
<evidence type="ECO:0000256" key="1">
    <source>
        <dbReference type="ARBA" id="ARBA00022975"/>
    </source>
</evidence>
<dbReference type="PANTHER" id="PTHR43668:SF2">
    <property type="entry name" value="ALLANTOINASE"/>
    <property type="match status" value="1"/>
</dbReference>
<dbReference type="InterPro" id="IPR011059">
    <property type="entry name" value="Metal-dep_hydrolase_composite"/>
</dbReference>
<dbReference type="PANTHER" id="PTHR43668">
    <property type="entry name" value="ALLANTOINASE"/>
    <property type="match status" value="1"/>
</dbReference>
<dbReference type="CDD" id="cd01317">
    <property type="entry name" value="DHOase_IIa"/>
    <property type="match status" value="1"/>
</dbReference>
<dbReference type="InterPro" id="IPR004722">
    <property type="entry name" value="DHOase"/>
</dbReference>
<dbReference type="SUPFAM" id="SSF51556">
    <property type="entry name" value="Metallo-dependent hydrolases"/>
    <property type="match status" value="1"/>
</dbReference>
<name>A0A1M7Z7T7_9HYPH</name>